<name>A0A4C1T299_EUMVA</name>
<feature type="compositionally biased region" description="Basic and acidic residues" evidence="1">
    <location>
        <begin position="75"/>
        <end position="92"/>
    </location>
</feature>
<feature type="compositionally biased region" description="Pro residues" evidence="1">
    <location>
        <begin position="41"/>
        <end position="52"/>
    </location>
</feature>
<reference evidence="2 3" key="1">
    <citation type="journal article" date="2019" name="Commun. Biol.">
        <title>The bagworm genome reveals a unique fibroin gene that provides high tensile strength.</title>
        <authorList>
            <person name="Kono N."/>
            <person name="Nakamura H."/>
            <person name="Ohtoshi R."/>
            <person name="Tomita M."/>
            <person name="Numata K."/>
            <person name="Arakawa K."/>
        </authorList>
    </citation>
    <scope>NUCLEOTIDE SEQUENCE [LARGE SCALE GENOMIC DNA]</scope>
</reference>
<organism evidence="2 3">
    <name type="scientific">Eumeta variegata</name>
    <name type="common">Bagworm moth</name>
    <name type="synonym">Eumeta japonica</name>
    <dbReference type="NCBI Taxonomy" id="151549"/>
    <lineage>
        <taxon>Eukaryota</taxon>
        <taxon>Metazoa</taxon>
        <taxon>Ecdysozoa</taxon>
        <taxon>Arthropoda</taxon>
        <taxon>Hexapoda</taxon>
        <taxon>Insecta</taxon>
        <taxon>Pterygota</taxon>
        <taxon>Neoptera</taxon>
        <taxon>Endopterygota</taxon>
        <taxon>Lepidoptera</taxon>
        <taxon>Glossata</taxon>
        <taxon>Ditrysia</taxon>
        <taxon>Tineoidea</taxon>
        <taxon>Psychidae</taxon>
        <taxon>Oiketicinae</taxon>
        <taxon>Eumeta</taxon>
    </lineage>
</organism>
<evidence type="ECO:0000256" key="1">
    <source>
        <dbReference type="SAM" id="MobiDB-lite"/>
    </source>
</evidence>
<feature type="region of interest" description="Disordered" evidence="1">
    <location>
        <begin position="30"/>
        <end position="92"/>
    </location>
</feature>
<gene>
    <name evidence="2" type="ORF">EVAR_4774_1</name>
</gene>
<evidence type="ECO:0000313" key="3">
    <source>
        <dbReference type="Proteomes" id="UP000299102"/>
    </source>
</evidence>
<dbReference type="AlphaFoldDB" id="A0A4C1T299"/>
<dbReference type="EMBL" id="BGZK01000026">
    <property type="protein sequence ID" value="GBP07401.1"/>
    <property type="molecule type" value="Genomic_DNA"/>
</dbReference>
<accession>A0A4C1T299</accession>
<evidence type="ECO:0000313" key="2">
    <source>
        <dbReference type="EMBL" id="GBP07401.1"/>
    </source>
</evidence>
<sequence>MPKDLYKFCFGRGRPAASAVGAQRRVRAARCSGAGASHLSSPPPPPRAPPRPSRQFNTESNSFCATSSLISPRRQRSDAEESSRRGRYENFY</sequence>
<feature type="compositionally biased region" description="Polar residues" evidence="1">
    <location>
        <begin position="55"/>
        <end position="70"/>
    </location>
</feature>
<proteinExistence type="predicted"/>
<comment type="caution">
    <text evidence="2">The sequence shown here is derived from an EMBL/GenBank/DDBJ whole genome shotgun (WGS) entry which is preliminary data.</text>
</comment>
<keyword evidence="3" id="KW-1185">Reference proteome</keyword>
<dbReference type="Proteomes" id="UP000299102">
    <property type="component" value="Unassembled WGS sequence"/>
</dbReference>
<protein>
    <submittedName>
        <fullName evidence="2">Uncharacterized protein</fullName>
    </submittedName>
</protein>